<keyword evidence="11" id="KW-1185">Reference proteome</keyword>
<dbReference type="PANTHER" id="PTHR30505">
    <property type="entry name" value="FRUCTOSE-LIKE PERMEASE"/>
    <property type="match status" value="1"/>
</dbReference>
<keyword evidence="6" id="KW-0808">Transferase</keyword>
<feature type="domain" description="PTS EIIB type-2" evidence="9">
    <location>
        <begin position="1"/>
        <end position="99"/>
    </location>
</feature>
<dbReference type="RefSeq" id="WP_120029027.1">
    <property type="nucleotide sequence ID" value="NZ_QVMU01000001.1"/>
</dbReference>
<dbReference type="GO" id="GO:0022877">
    <property type="term" value="F:protein-N(PI)-phosphohistidine-fructose phosphotransferase system transporter activity"/>
    <property type="evidence" value="ECO:0007669"/>
    <property type="project" value="InterPro"/>
</dbReference>
<protein>
    <recommendedName>
        <fullName evidence="2">protein-N(pi)-phosphohistidine--D-fructose phosphotransferase</fullName>
        <ecNumber evidence="2">2.7.1.202</ecNumber>
    </recommendedName>
</protein>
<dbReference type="FunFam" id="3.40.50.2300:FF:000014">
    <property type="entry name" value="PTS system fructose-like transporter subunit IIB"/>
    <property type="match status" value="1"/>
</dbReference>
<dbReference type="InterPro" id="IPR003501">
    <property type="entry name" value="PTS_EIIB_2/3"/>
</dbReference>
<name>A0A3A6RF06_9VIBR</name>
<comment type="catalytic activity">
    <reaction evidence="1">
        <text>D-fructose(out) + N(pros)-phospho-L-histidyl-[protein] = D-fructose 1-phosphate(in) + L-histidyl-[protein]</text>
        <dbReference type="Rhea" id="RHEA:49252"/>
        <dbReference type="Rhea" id="RHEA-COMP:9745"/>
        <dbReference type="Rhea" id="RHEA-COMP:9746"/>
        <dbReference type="ChEBI" id="CHEBI:29979"/>
        <dbReference type="ChEBI" id="CHEBI:37721"/>
        <dbReference type="ChEBI" id="CHEBI:58674"/>
        <dbReference type="ChEBI" id="CHEBI:64837"/>
        <dbReference type="EC" id="2.7.1.202"/>
    </reaction>
</comment>
<dbReference type="GO" id="GO:0009401">
    <property type="term" value="P:phosphoenolpyruvate-dependent sugar phosphotransferase system"/>
    <property type="evidence" value="ECO:0007669"/>
    <property type="project" value="UniProtKB-KW"/>
</dbReference>
<dbReference type="Proteomes" id="UP000273252">
    <property type="component" value="Unassembled WGS sequence"/>
</dbReference>
<evidence type="ECO:0000313" key="11">
    <source>
        <dbReference type="Proteomes" id="UP000273252"/>
    </source>
</evidence>
<dbReference type="SUPFAM" id="SSF52794">
    <property type="entry name" value="PTS system IIB component-like"/>
    <property type="match status" value="1"/>
</dbReference>
<dbReference type="AlphaFoldDB" id="A0A3A6RF06"/>
<dbReference type="InterPro" id="IPR003353">
    <property type="entry name" value="PTS_IIB_fruc"/>
</dbReference>
<dbReference type="PANTHER" id="PTHR30505:SF0">
    <property type="entry name" value="FRUCTOSE-LIKE PTS SYSTEM EIIBC COMPONENT-RELATED"/>
    <property type="match status" value="1"/>
</dbReference>
<dbReference type="GO" id="GO:0016301">
    <property type="term" value="F:kinase activity"/>
    <property type="evidence" value="ECO:0007669"/>
    <property type="project" value="UniProtKB-KW"/>
</dbReference>
<keyword evidence="4" id="KW-0597">Phosphoprotein</keyword>
<dbReference type="CDD" id="cd05569">
    <property type="entry name" value="PTS_IIB_fructose"/>
    <property type="match status" value="1"/>
</dbReference>
<evidence type="ECO:0000313" key="10">
    <source>
        <dbReference type="EMBL" id="RJX75271.1"/>
    </source>
</evidence>
<dbReference type="NCBIfam" id="TIGR00829">
    <property type="entry name" value="FRU"/>
    <property type="match status" value="1"/>
</dbReference>
<dbReference type="Pfam" id="PF02302">
    <property type="entry name" value="PTS_IIB"/>
    <property type="match status" value="1"/>
</dbReference>
<evidence type="ECO:0000256" key="2">
    <source>
        <dbReference type="ARBA" id="ARBA00012799"/>
    </source>
</evidence>
<evidence type="ECO:0000259" key="9">
    <source>
        <dbReference type="PROSITE" id="PS51099"/>
    </source>
</evidence>
<gene>
    <name evidence="10" type="ORF">DZ860_00880</name>
</gene>
<evidence type="ECO:0000256" key="6">
    <source>
        <dbReference type="ARBA" id="ARBA00022679"/>
    </source>
</evidence>
<dbReference type="GO" id="GO:0005886">
    <property type="term" value="C:plasma membrane"/>
    <property type="evidence" value="ECO:0007669"/>
    <property type="project" value="TreeGrafter"/>
</dbReference>
<keyword evidence="5 10" id="KW-0762">Sugar transport</keyword>
<dbReference type="InterPro" id="IPR036095">
    <property type="entry name" value="PTS_EIIB-like_sf"/>
</dbReference>
<evidence type="ECO:0000256" key="1">
    <source>
        <dbReference type="ARBA" id="ARBA00001401"/>
    </source>
</evidence>
<organism evidence="10 11">
    <name type="scientific">Vibrio sinensis</name>
    <dbReference type="NCBI Taxonomy" id="2302434"/>
    <lineage>
        <taxon>Bacteria</taxon>
        <taxon>Pseudomonadati</taxon>
        <taxon>Pseudomonadota</taxon>
        <taxon>Gammaproteobacteria</taxon>
        <taxon>Vibrionales</taxon>
        <taxon>Vibrionaceae</taxon>
        <taxon>Vibrio</taxon>
    </lineage>
</organism>
<evidence type="ECO:0000256" key="3">
    <source>
        <dbReference type="ARBA" id="ARBA00022448"/>
    </source>
</evidence>
<reference evidence="10 11" key="1">
    <citation type="submission" date="2018-08" db="EMBL/GenBank/DDBJ databases">
        <title>Vibrio isolated from the Eastern China Marginal Seas.</title>
        <authorList>
            <person name="Li Y."/>
        </authorList>
    </citation>
    <scope>NUCLEOTIDE SEQUENCE [LARGE SCALE GENOMIC DNA]</scope>
    <source>
        <strain evidence="10 11">BEI233</strain>
    </source>
</reference>
<evidence type="ECO:0000256" key="4">
    <source>
        <dbReference type="ARBA" id="ARBA00022553"/>
    </source>
</evidence>
<evidence type="ECO:0000256" key="8">
    <source>
        <dbReference type="ARBA" id="ARBA00022777"/>
    </source>
</evidence>
<keyword evidence="7" id="KW-0598">Phosphotransferase system</keyword>
<comment type="caution">
    <text evidence="10">The sequence shown here is derived from an EMBL/GenBank/DDBJ whole genome shotgun (WGS) entry which is preliminary data.</text>
</comment>
<dbReference type="EMBL" id="QVMU01000001">
    <property type="protein sequence ID" value="RJX75271.1"/>
    <property type="molecule type" value="Genomic_DNA"/>
</dbReference>
<dbReference type="InterPro" id="IPR050864">
    <property type="entry name" value="Bacterial_PTS_Sugar_Transport"/>
</dbReference>
<proteinExistence type="predicted"/>
<dbReference type="InterPro" id="IPR013011">
    <property type="entry name" value="PTS_EIIB_2"/>
</dbReference>
<keyword evidence="3" id="KW-0813">Transport</keyword>
<evidence type="ECO:0000256" key="7">
    <source>
        <dbReference type="ARBA" id="ARBA00022683"/>
    </source>
</evidence>
<accession>A0A3A6RF06</accession>
<keyword evidence="8" id="KW-0418">Kinase</keyword>
<evidence type="ECO:0000256" key="5">
    <source>
        <dbReference type="ARBA" id="ARBA00022597"/>
    </source>
</evidence>
<dbReference type="PROSITE" id="PS51099">
    <property type="entry name" value="PTS_EIIB_TYPE_2"/>
    <property type="match status" value="1"/>
</dbReference>
<dbReference type="Gene3D" id="3.40.50.2300">
    <property type="match status" value="1"/>
</dbReference>
<sequence length="102" mass="10719">MYIVCVAACPTGVAHTYMAAEALEVKGKELGIEVKVETQGSMGVENEITAEDIARADAAIIAADVAITGLERFSSLPKIECKVADPIKHGDALFEALTAEVQ</sequence>
<dbReference type="EC" id="2.7.1.202" evidence="2"/>
<dbReference type="OrthoDB" id="9782569at2"/>
<dbReference type="GO" id="GO:0090563">
    <property type="term" value="F:protein-phosphocysteine-sugar phosphotransferase activity"/>
    <property type="evidence" value="ECO:0007669"/>
    <property type="project" value="TreeGrafter"/>
</dbReference>